<organism evidence="3 4">
    <name type="scientific">Fodinibius salicampi</name>
    <dbReference type="NCBI Taxonomy" id="1920655"/>
    <lineage>
        <taxon>Bacteria</taxon>
        <taxon>Pseudomonadati</taxon>
        <taxon>Balneolota</taxon>
        <taxon>Balneolia</taxon>
        <taxon>Balneolales</taxon>
        <taxon>Balneolaceae</taxon>
        <taxon>Fodinibius</taxon>
    </lineage>
</organism>
<protein>
    <submittedName>
        <fullName evidence="3">GDSL-type esterase/lipase family protein</fullName>
    </submittedName>
</protein>
<evidence type="ECO:0000313" key="4">
    <source>
        <dbReference type="Proteomes" id="UP001207337"/>
    </source>
</evidence>
<comment type="caution">
    <text evidence="3">The sequence shown here is derived from an EMBL/GenBank/DDBJ whole genome shotgun (WGS) entry which is preliminary data.</text>
</comment>
<dbReference type="Proteomes" id="UP001207337">
    <property type="component" value="Unassembled WGS sequence"/>
</dbReference>
<keyword evidence="4" id="KW-1185">Reference proteome</keyword>
<keyword evidence="1" id="KW-0732">Signal</keyword>
<evidence type="ECO:0000256" key="1">
    <source>
        <dbReference type="SAM" id="SignalP"/>
    </source>
</evidence>
<dbReference type="InterPro" id="IPR013830">
    <property type="entry name" value="SGNH_hydro"/>
</dbReference>
<dbReference type="RefSeq" id="WP_265791084.1">
    <property type="nucleotide sequence ID" value="NZ_BAABRS010000004.1"/>
</dbReference>
<dbReference type="InterPro" id="IPR051532">
    <property type="entry name" value="Ester_Hydrolysis_Enzymes"/>
</dbReference>
<dbReference type="PANTHER" id="PTHR30383">
    <property type="entry name" value="THIOESTERASE 1/PROTEASE 1/LYSOPHOSPHOLIPASE L1"/>
    <property type="match status" value="1"/>
</dbReference>
<feature type="chain" id="PRO_5047333438" evidence="1">
    <location>
        <begin position="24"/>
        <end position="230"/>
    </location>
</feature>
<proteinExistence type="predicted"/>
<sequence length="230" mass="26567">MTAKTLFRILLVLAFLVPSMGWAQTQDGELDPERFRQEIEAFENWDAKNSFPDEAILFVGSSSIRFWETHKAFPDYPVINRGFGGSMISDVQYFYKEVIGKYAPALVVFYAGDNDIANEKSVAEVVSDYKALTYRFHKDFPDAKFVYVPIKPSSSRWDYWPAMKEVNQQVKAYNEKREYLYYVDLATPLLGEDGTPDDSLFVEDQLHLNEEGYAVWNQVMAPELEALFTR</sequence>
<dbReference type="Pfam" id="PF13472">
    <property type="entry name" value="Lipase_GDSL_2"/>
    <property type="match status" value="1"/>
</dbReference>
<gene>
    <name evidence="3" type="ORF">LQ318_14040</name>
</gene>
<dbReference type="InterPro" id="IPR036514">
    <property type="entry name" value="SGNH_hydro_sf"/>
</dbReference>
<dbReference type="SUPFAM" id="SSF52266">
    <property type="entry name" value="SGNH hydrolase"/>
    <property type="match status" value="1"/>
</dbReference>
<accession>A0ABT3Q1Q0</accession>
<name>A0ABT3Q1Q0_9BACT</name>
<dbReference type="Gene3D" id="3.40.50.1110">
    <property type="entry name" value="SGNH hydrolase"/>
    <property type="match status" value="1"/>
</dbReference>
<reference evidence="3 4" key="1">
    <citation type="submission" date="2021-11" db="EMBL/GenBank/DDBJ databases">
        <title>Aliifidinibius sp. nov., a new bacterium isolated from saline soil.</title>
        <authorList>
            <person name="Galisteo C."/>
            <person name="De La Haba R."/>
            <person name="Sanchez-Porro C."/>
            <person name="Ventosa A."/>
        </authorList>
    </citation>
    <scope>NUCLEOTIDE SEQUENCE [LARGE SCALE GENOMIC DNA]</scope>
    <source>
        <strain evidence="3 4">KACC 190600</strain>
    </source>
</reference>
<evidence type="ECO:0000313" key="3">
    <source>
        <dbReference type="EMBL" id="MCW9714028.1"/>
    </source>
</evidence>
<feature type="signal peptide" evidence="1">
    <location>
        <begin position="1"/>
        <end position="23"/>
    </location>
</feature>
<evidence type="ECO:0000259" key="2">
    <source>
        <dbReference type="Pfam" id="PF13472"/>
    </source>
</evidence>
<dbReference type="PANTHER" id="PTHR30383:SF5">
    <property type="entry name" value="SGNH HYDROLASE-TYPE ESTERASE DOMAIN-CONTAINING PROTEIN"/>
    <property type="match status" value="1"/>
</dbReference>
<dbReference type="EMBL" id="JAJNDC010000004">
    <property type="protein sequence ID" value="MCW9714028.1"/>
    <property type="molecule type" value="Genomic_DNA"/>
</dbReference>
<feature type="domain" description="SGNH hydrolase-type esterase" evidence="2">
    <location>
        <begin position="75"/>
        <end position="215"/>
    </location>
</feature>